<dbReference type="Proteomes" id="UP000027222">
    <property type="component" value="Unassembled WGS sequence"/>
</dbReference>
<feature type="region of interest" description="Disordered" evidence="1">
    <location>
        <begin position="1"/>
        <end position="27"/>
    </location>
</feature>
<reference evidence="4" key="1">
    <citation type="journal article" date="2014" name="Proc. Natl. Acad. Sci. U.S.A.">
        <title>Extensive sampling of basidiomycete genomes demonstrates inadequacy of the white-rot/brown-rot paradigm for wood decay fungi.</title>
        <authorList>
            <person name="Riley R."/>
            <person name="Salamov A.A."/>
            <person name="Brown D.W."/>
            <person name="Nagy L.G."/>
            <person name="Floudas D."/>
            <person name="Held B.W."/>
            <person name="Levasseur A."/>
            <person name="Lombard V."/>
            <person name="Morin E."/>
            <person name="Otillar R."/>
            <person name="Lindquist E.A."/>
            <person name="Sun H."/>
            <person name="LaButti K.M."/>
            <person name="Schmutz J."/>
            <person name="Jabbour D."/>
            <person name="Luo H."/>
            <person name="Baker S.E."/>
            <person name="Pisabarro A.G."/>
            <person name="Walton J.D."/>
            <person name="Blanchette R.A."/>
            <person name="Henrissat B."/>
            <person name="Martin F."/>
            <person name="Cullen D."/>
            <person name="Hibbett D.S."/>
            <person name="Grigoriev I.V."/>
        </authorList>
    </citation>
    <scope>NUCLEOTIDE SEQUENCE [LARGE SCALE GENOMIC DNA]</scope>
    <source>
        <strain evidence="4">CBS 339.88</strain>
    </source>
</reference>
<evidence type="ECO:0000256" key="1">
    <source>
        <dbReference type="SAM" id="MobiDB-lite"/>
    </source>
</evidence>
<evidence type="ECO:0000259" key="2">
    <source>
        <dbReference type="Pfam" id="PF22893"/>
    </source>
</evidence>
<evidence type="ECO:0000313" key="4">
    <source>
        <dbReference type="Proteomes" id="UP000027222"/>
    </source>
</evidence>
<dbReference type="Pfam" id="PF22893">
    <property type="entry name" value="ULD_2"/>
    <property type="match status" value="1"/>
</dbReference>
<name>A0A067SBA0_GALM3</name>
<proteinExistence type="predicted"/>
<feature type="domain" description="Ubiquitin-like" evidence="2">
    <location>
        <begin position="162"/>
        <end position="249"/>
    </location>
</feature>
<feature type="compositionally biased region" description="Basic and acidic residues" evidence="1">
    <location>
        <begin position="63"/>
        <end position="78"/>
    </location>
</feature>
<dbReference type="OrthoDB" id="3059203at2759"/>
<sequence length="284" mass="32022">MVRKRPNTNKEAKRHFEATSGHIGRDHQDIASIHRSLPIPTISLAPTHVDSPSERLGVSPSLETREPPPDNSVSHEHVTQRVSCFSQSNGVTVNGGEFYPVGGSITIQKRAKPNSSTETVVRYLEDYAERTDRRMERLEEMIDVLVQAQYRSQMPPTVSVGFIYVMDATGRKHPLTMNMAGSLEQFHDALRVLFRVGTPEDKILHKYMDTGDYILSIDDGDEGIQLRSPNIWSSVVQQGTTVIMSVVMKQEFVEREYKCPFCYNWKALKGQSSIDCPSETLPLE</sequence>
<keyword evidence="4" id="KW-1185">Reference proteome</keyword>
<organism evidence="3 4">
    <name type="scientific">Galerina marginata (strain CBS 339.88)</name>
    <dbReference type="NCBI Taxonomy" id="685588"/>
    <lineage>
        <taxon>Eukaryota</taxon>
        <taxon>Fungi</taxon>
        <taxon>Dikarya</taxon>
        <taxon>Basidiomycota</taxon>
        <taxon>Agaricomycotina</taxon>
        <taxon>Agaricomycetes</taxon>
        <taxon>Agaricomycetidae</taxon>
        <taxon>Agaricales</taxon>
        <taxon>Agaricineae</taxon>
        <taxon>Strophariaceae</taxon>
        <taxon>Galerina</taxon>
    </lineage>
</organism>
<dbReference type="InterPro" id="IPR054464">
    <property type="entry name" value="ULD_fung"/>
</dbReference>
<dbReference type="EMBL" id="KL142410">
    <property type="protein sequence ID" value="KDR68146.1"/>
    <property type="molecule type" value="Genomic_DNA"/>
</dbReference>
<dbReference type="AlphaFoldDB" id="A0A067SBA0"/>
<dbReference type="HOGENOM" id="CLU_063915_0_0_1"/>
<gene>
    <name evidence="3" type="ORF">GALMADRAFT_146629</name>
</gene>
<feature type="region of interest" description="Disordered" evidence="1">
    <location>
        <begin position="43"/>
        <end position="78"/>
    </location>
</feature>
<protein>
    <recommendedName>
        <fullName evidence="2">Ubiquitin-like domain-containing protein</fullName>
    </recommendedName>
</protein>
<evidence type="ECO:0000313" key="3">
    <source>
        <dbReference type="EMBL" id="KDR68146.1"/>
    </source>
</evidence>
<feature type="compositionally biased region" description="Basic and acidic residues" evidence="1">
    <location>
        <begin position="8"/>
        <end position="27"/>
    </location>
</feature>
<accession>A0A067SBA0</accession>